<sequence>MDYRTQHILEEFVSPERIELLNQLDGLFREMPVPRELWACLWLSDLEKLRNVVDSVNNTEKEGVYLISMIQNSNLVKHWTQRTRSRLNSAASTPRSLQSAVQPLASVASSSGALETSEALSSPLPSAERKRKREALSSPLPSAERKRKRDEQATIRSQREADLCRERDCKQCVITQAGSPVEVAHIFPFAMRYLQSHEALEALYSPWKVLKLFWTEERVDRWLRAIEPTTETMKNLLCLAPSVHKYYENAYFALKLVEMSEDETILTLQFHWLPHINNSSKMRISTKPEIPCIGDCRENDSKMIKIWNVETEKKICSGDQIVMKTIDKERFPLPDPAILDMQWVLHAITAMSAGAEPLEELYENDDDYSHAAMIYDDYDNVSVLSLSEGITVSSFS</sequence>
<organism evidence="3 4">
    <name type="scientific">[Emmonsia] crescens</name>
    <dbReference type="NCBI Taxonomy" id="73230"/>
    <lineage>
        <taxon>Eukaryota</taxon>
        <taxon>Fungi</taxon>
        <taxon>Dikarya</taxon>
        <taxon>Ascomycota</taxon>
        <taxon>Pezizomycotina</taxon>
        <taxon>Eurotiomycetes</taxon>
        <taxon>Eurotiomycetidae</taxon>
        <taxon>Onygenales</taxon>
        <taxon>Ajellomycetaceae</taxon>
        <taxon>Emergomyces</taxon>
    </lineage>
</organism>
<name>A0A2B7ZDF2_9EURO</name>
<feature type="region of interest" description="Disordered" evidence="1">
    <location>
        <begin position="116"/>
        <end position="157"/>
    </location>
</feature>
<dbReference type="AlphaFoldDB" id="A0A2B7ZDF2"/>
<dbReference type="InterPro" id="IPR003615">
    <property type="entry name" value="HNH_nuc"/>
</dbReference>
<dbReference type="VEuPathDB" id="FungiDB:EMCG_03949"/>
<dbReference type="Pfam" id="PF13391">
    <property type="entry name" value="HNH_2"/>
    <property type="match status" value="1"/>
</dbReference>
<reference evidence="3 4" key="1">
    <citation type="submission" date="2017-10" db="EMBL/GenBank/DDBJ databases">
        <title>Comparative genomics in systemic dimorphic fungi from Ajellomycetaceae.</title>
        <authorList>
            <person name="Munoz J.F."/>
            <person name="Mcewen J.G."/>
            <person name="Clay O.K."/>
            <person name="Cuomo C.A."/>
        </authorList>
    </citation>
    <scope>NUCLEOTIDE SEQUENCE [LARGE SCALE GENOMIC DNA]</scope>
    <source>
        <strain evidence="3 4">UAMH4076</strain>
    </source>
</reference>
<protein>
    <recommendedName>
        <fullName evidence="2">HNH nuclease domain-containing protein</fullName>
    </recommendedName>
</protein>
<comment type="caution">
    <text evidence="3">The sequence shown here is derived from an EMBL/GenBank/DDBJ whole genome shotgun (WGS) entry which is preliminary data.</text>
</comment>
<gene>
    <name evidence="3" type="ORF">GX50_05200</name>
</gene>
<proteinExistence type="predicted"/>
<evidence type="ECO:0000313" key="4">
    <source>
        <dbReference type="Proteomes" id="UP000226031"/>
    </source>
</evidence>
<evidence type="ECO:0000259" key="2">
    <source>
        <dbReference type="Pfam" id="PF13391"/>
    </source>
</evidence>
<feature type="domain" description="HNH nuclease" evidence="2">
    <location>
        <begin position="172"/>
        <end position="254"/>
    </location>
</feature>
<evidence type="ECO:0000256" key="1">
    <source>
        <dbReference type="SAM" id="MobiDB-lite"/>
    </source>
</evidence>
<keyword evidence="4" id="KW-1185">Reference proteome</keyword>
<accession>A0A2B7ZDF2</accession>
<dbReference type="Proteomes" id="UP000226031">
    <property type="component" value="Unassembled WGS sequence"/>
</dbReference>
<evidence type="ECO:0000313" key="3">
    <source>
        <dbReference type="EMBL" id="PGH32006.1"/>
    </source>
</evidence>
<dbReference type="EMBL" id="PDND01000107">
    <property type="protein sequence ID" value="PGH32006.1"/>
    <property type="molecule type" value="Genomic_DNA"/>
</dbReference>